<dbReference type="PANTHER" id="PTHR11067">
    <property type="entry name" value="INOSINE TRIPHOSPHATE PYROPHOSPHATASE/HAM1 PROTEIN"/>
    <property type="match status" value="1"/>
</dbReference>
<sequence length="202" mass="21758">MKLVLATRNPGKVRELSQLLSPLGYEVVSLEQYPGMPEITEDGATFKDNAVKKATAVARYTGQMALADDSGLEVDYLGGAPGVHSARFAGAGHDDRANNEKLLRLLAGVPPEKRTARFRCVVAVATPEGRVFTAEGICEGVIADKPRGEGGFGYDPLFYVPSYGKTFAELDPAVKNRISHRGRALVLMREILAGLRRELDAG</sequence>
<dbReference type="GO" id="GO:0017111">
    <property type="term" value="F:ribonucleoside triphosphate phosphatase activity"/>
    <property type="evidence" value="ECO:0007669"/>
    <property type="project" value="InterPro"/>
</dbReference>
<dbReference type="AlphaFoldDB" id="A0A1M6IZW6"/>
<dbReference type="RefSeq" id="WP_072869996.1">
    <property type="nucleotide sequence ID" value="NZ_FQZM01000032.1"/>
</dbReference>
<keyword evidence="6 10" id="KW-0460">Magnesium</keyword>
<dbReference type="STRING" id="1121432.SAMN02745219_02466"/>
<evidence type="ECO:0000256" key="6">
    <source>
        <dbReference type="ARBA" id="ARBA00022842"/>
    </source>
</evidence>
<dbReference type="PANTHER" id="PTHR11067:SF9">
    <property type="entry name" value="INOSINE TRIPHOSPHATE PYROPHOSPHATASE"/>
    <property type="match status" value="1"/>
</dbReference>
<dbReference type="OrthoDB" id="9807456at2"/>
<dbReference type="FunFam" id="3.90.950.10:FF:000001">
    <property type="entry name" value="dITP/XTP pyrophosphatase"/>
    <property type="match status" value="1"/>
</dbReference>
<evidence type="ECO:0000256" key="3">
    <source>
        <dbReference type="ARBA" id="ARBA00022723"/>
    </source>
</evidence>
<dbReference type="InterPro" id="IPR020922">
    <property type="entry name" value="dITP/XTP_pyrophosphatase"/>
</dbReference>
<evidence type="ECO:0000256" key="1">
    <source>
        <dbReference type="ARBA" id="ARBA00008023"/>
    </source>
</evidence>
<dbReference type="GO" id="GO:0009117">
    <property type="term" value="P:nucleotide metabolic process"/>
    <property type="evidence" value="ECO:0007669"/>
    <property type="project" value="UniProtKB-KW"/>
</dbReference>
<evidence type="ECO:0000256" key="11">
    <source>
        <dbReference type="RuleBase" id="RU003781"/>
    </source>
</evidence>
<evidence type="ECO:0000256" key="9">
    <source>
        <dbReference type="ARBA" id="ARBA00052017"/>
    </source>
</evidence>
<dbReference type="GO" id="GO:0036220">
    <property type="term" value="F:ITP diphosphatase activity"/>
    <property type="evidence" value="ECO:0007669"/>
    <property type="project" value="UniProtKB-UniRule"/>
</dbReference>
<comment type="cofactor">
    <cofactor evidence="10">
        <name>Mg(2+)</name>
        <dbReference type="ChEBI" id="CHEBI:18420"/>
    </cofactor>
    <text evidence="10">Binds 1 Mg(2+) ion per subunit.</text>
</comment>
<comment type="similarity">
    <text evidence="1 10 11">Belongs to the HAM1 NTPase family.</text>
</comment>
<evidence type="ECO:0000256" key="4">
    <source>
        <dbReference type="ARBA" id="ARBA00022741"/>
    </source>
</evidence>
<proteinExistence type="inferred from homology"/>
<comment type="catalytic activity">
    <reaction evidence="10">
        <text>ITP + H2O = IMP + diphosphate + H(+)</text>
        <dbReference type="Rhea" id="RHEA:29399"/>
        <dbReference type="ChEBI" id="CHEBI:15377"/>
        <dbReference type="ChEBI" id="CHEBI:15378"/>
        <dbReference type="ChEBI" id="CHEBI:33019"/>
        <dbReference type="ChEBI" id="CHEBI:58053"/>
        <dbReference type="ChEBI" id="CHEBI:61402"/>
        <dbReference type="EC" id="3.6.1.66"/>
    </reaction>
</comment>
<keyword evidence="13" id="KW-1185">Reference proteome</keyword>
<evidence type="ECO:0000313" key="12">
    <source>
        <dbReference type="EMBL" id="SHJ39940.1"/>
    </source>
</evidence>
<dbReference type="Pfam" id="PF01725">
    <property type="entry name" value="Ham1p_like"/>
    <property type="match status" value="1"/>
</dbReference>
<organism evidence="12 13">
    <name type="scientific">Desulfofundulus thermosubterraneus DSM 16057</name>
    <dbReference type="NCBI Taxonomy" id="1121432"/>
    <lineage>
        <taxon>Bacteria</taxon>
        <taxon>Bacillati</taxon>
        <taxon>Bacillota</taxon>
        <taxon>Clostridia</taxon>
        <taxon>Eubacteriales</taxon>
        <taxon>Peptococcaceae</taxon>
        <taxon>Desulfofundulus</taxon>
    </lineage>
</organism>
<evidence type="ECO:0000256" key="8">
    <source>
        <dbReference type="ARBA" id="ARBA00051875"/>
    </source>
</evidence>
<accession>A0A1M6IZW6</accession>
<dbReference type="EMBL" id="FQZM01000032">
    <property type="protein sequence ID" value="SHJ39940.1"/>
    <property type="molecule type" value="Genomic_DNA"/>
</dbReference>
<feature type="active site" description="Proton acceptor" evidence="10">
    <location>
        <position position="69"/>
    </location>
</feature>
<dbReference type="Gene3D" id="3.90.950.10">
    <property type="match status" value="1"/>
</dbReference>
<keyword evidence="4 10" id="KW-0547">Nucleotide-binding</keyword>
<comment type="subunit">
    <text evidence="2 10">Homodimer.</text>
</comment>
<evidence type="ECO:0000313" key="13">
    <source>
        <dbReference type="Proteomes" id="UP000184529"/>
    </source>
</evidence>
<feature type="binding site" evidence="10">
    <location>
        <begin position="180"/>
        <end position="181"/>
    </location>
    <ligand>
        <name>substrate</name>
    </ligand>
</feature>
<dbReference type="Proteomes" id="UP000184529">
    <property type="component" value="Unassembled WGS sequence"/>
</dbReference>
<dbReference type="GO" id="GO:0009146">
    <property type="term" value="P:purine nucleoside triphosphate catabolic process"/>
    <property type="evidence" value="ECO:0007669"/>
    <property type="project" value="UniProtKB-UniRule"/>
</dbReference>
<dbReference type="GO" id="GO:0036222">
    <property type="term" value="F:XTP diphosphatase activity"/>
    <property type="evidence" value="ECO:0007669"/>
    <property type="project" value="UniProtKB-UniRule"/>
</dbReference>
<feature type="binding site" evidence="10">
    <location>
        <position position="175"/>
    </location>
    <ligand>
        <name>substrate</name>
    </ligand>
</feature>
<dbReference type="GO" id="GO:0035870">
    <property type="term" value="F:dITP diphosphatase activity"/>
    <property type="evidence" value="ECO:0007669"/>
    <property type="project" value="UniProtKB-UniRule"/>
</dbReference>
<gene>
    <name evidence="12" type="ORF">SAMN02745219_02466</name>
</gene>
<feature type="binding site" evidence="10">
    <location>
        <begin position="152"/>
        <end position="155"/>
    </location>
    <ligand>
        <name>substrate</name>
    </ligand>
</feature>
<dbReference type="GO" id="GO:0046872">
    <property type="term" value="F:metal ion binding"/>
    <property type="evidence" value="ECO:0007669"/>
    <property type="project" value="UniProtKB-KW"/>
</dbReference>
<dbReference type="CDD" id="cd00515">
    <property type="entry name" value="HAM1"/>
    <property type="match status" value="1"/>
</dbReference>
<feature type="binding site" evidence="10">
    <location>
        <position position="70"/>
    </location>
    <ligand>
        <name>substrate</name>
    </ligand>
</feature>
<dbReference type="NCBIfam" id="NF011397">
    <property type="entry name" value="PRK14822.1"/>
    <property type="match status" value="1"/>
</dbReference>
<feature type="binding site" evidence="10">
    <location>
        <begin position="7"/>
        <end position="12"/>
    </location>
    <ligand>
        <name>substrate</name>
    </ligand>
</feature>
<reference evidence="13" key="1">
    <citation type="submission" date="2016-11" db="EMBL/GenBank/DDBJ databases">
        <authorList>
            <person name="Varghese N."/>
            <person name="Submissions S."/>
        </authorList>
    </citation>
    <scope>NUCLEOTIDE SEQUENCE [LARGE SCALE GENOMIC DNA]</scope>
    <source>
        <strain evidence="13">DSM 16057</strain>
    </source>
</reference>
<comment type="catalytic activity">
    <reaction evidence="8 10">
        <text>dITP + H2O = dIMP + diphosphate + H(+)</text>
        <dbReference type="Rhea" id="RHEA:28342"/>
        <dbReference type="ChEBI" id="CHEBI:15377"/>
        <dbReference type="ChEBI" id="CHEBI:15378"/>
        <dbReference type="ChEBI" id="CHEBI:33019"/>
        <dbReference type="ChEBI" id="CHEBI:61194"/>
        <dbReference type="ChEBI" id="CHEBI:61382"/>
        <dbReference type="EC" id="3.6.1.66"/>
    </reaction>
</comment>
<dbReference type="InterPro" id="IPR002637">
    <property type="entry name" value="RdgB/HAM1"/>
</dbReference>
<dbReference type="GO" id="GO:0005829">
    <property type="term" value="C:cytosol"/>
    <property type="evidence" value="ECO:0007669"/>
    <property type="project" value="TreeGrafter"/>
</dbReference>
<keyword evidence="3 10" id="KW-0479">Metal-binding</keyword>
<dbReference type="NCBIfam" id="TIGR00042">
    <property type="entry name" value="RdgB/HAM1 family non-canonical purine NTP pyrophosphatase"/>
    <property type="match status" value="1"/>
</dbReference>
<evidence type="ECO:0000256" key="5">
    <source>
        <dbReference type="ARBA" id="ARBA00022801"/>
    </source>
</evidence>
<dbReference type="InterPro" id="IPR029001">
    <property type="entry name" value="ITPase-like_fam"/>
</dbReference>
<comment type="catalytic activity">
    <reaction evidence="9 10">
        <text>XTP + H2O = XMP + diphosphate + H(+)</text>
        <dbReference type="Rhea" id="RHEA:28610"/>
        <dbReference type="ChEBI" id="CHEBI:15377"/>
        <dbReference type="ChEBI" id="CHEBI:15378"/>
        <dbReference type="ChEBI" id="CHEBI:33019"/>
        <dbReference type="ChEBI" id="CHEBI:57464"/>
        <dbReference type="ChEBI" id="CHEBI:61314"/>
        <dbReference type="EC" id="3.6.1.66"/>
    </reaction>
</comment>
<dbReference type="EC" id="3.6.1.66" evidence="10"/>
<protein>
    <recommendedName>
        <fullName evidence="10">dITP/XTP pyrophosphatase</fullName>
        <ecNumber evidence="10">3.6.1.66</ecNumber>
    </recommendedName>
    <alternativeName>
        <fullName evidence="10">Non-canonical purine NTP pyrophosphatase</fullName>
    </alternativeName>
    <alternativeName>
        <fullName evidence="10">Non-standard purine NTP pyrophosphatase</fullName>
    </alternativeName>
    <alternativeName>
        <fullName evidence="10">Nucleoside-triphosphate diphosphatase</fullName>
    </alternativeName>
    <alternativeName>
        <fullName evidence="10">Nucleoside-triphosphate pyrophosphatase</fullName>
        <shortName evidence="10">NTPase</shortName>
    </alternativeName>
</protein>
<comment type="function">
    <text evidence="10">Pyrophosphatase that catalyzes the hydrolysis of nucleoside triphosphates to their monophosphate derivatives, with a high preference for the non-canonical purine nucleotides XTP (xanthosine triphosphate), dITP (deoxyinosine triphosphate) and ITP. Seems to function as a house-cleaning enzyme that removes non-canonical purine nucleotides from the nucleotide pool, thus preventing their incorporation into DNA/RNA and avoiding chromosomal lesions.</text>
</comment>
<feature type="binding site" evidence="10">
    <location>
        <position position="69"/>
    </location>
    <ligand>
        <name>Mg(2+)</name>
        <dbReference type="ChEBI" id="CHEBI:18420"/>
    </ligand>
</feature>
<evidence type="ECO:0000256" key="2">
    <source>
        <dbReference type="ARBA" id="ARBA00011738"/>
    </source>
</evidence>
<name>A0A1M6IZW6_9FIRM</name>
<dbReference type="GO" id="GO:0000166">
    <property type="term" value="F:nucleotide binding"/>
    <property type="evidence" value="ECO:0007669"/>
    <property type="project" value="UniProtKB-KW"/>
</dbReference>
<dbReference type="SUPFAM" id="SSF52972">
    <property type="entry name" value="ITPase-like"/>
    <property type="match status" value="1"/>
</dbReference>
<comment type="caution">
    <text evidence="10">Lacks conserved residue(s) required for the propagation of feature annotation.</text>
</comment>
<evidence type="ECO:0000256" key="7">
    <source>
        <dbReference type="ARBA" id="ARBA00023080"/>
    </source>
</evidence>
<evidence type="ECO:0000256" key="10">
    <source>
        <dbReference type="HAMAP-Rule" id="MF_01405"/>
    </source>
</evidence>
<keyword evidence="7 10" id="KW-0546">Nucleotide metabolism</keyword>
<keyword evidence="5 10" id="KW-0378">Hydrolase</keyword>
<dbReference type="HAMAP" id="MF_01405">
    <property type="entry name" value="Non_canon_purine_NTPase"/>
    <property type="match status" value="1"/>
</dbReference>